<gene>
    <name evidence="4" type="ORF">D9Q98_008267</name>
</gene>
<evidence type="ECO:0000256" key="1">
    <source>
        <dbReference type="SAM" id="MobiDB-lite"/>
    </source>
</evidence>
<dbReference type="Gene3D" id="3.10.450.50">
    <property type="match status" value="1"/>
</dbReference>
<dbReference type="PANTHER" id="PTHR36367:SF2">
    <property type="entry name" value="TRANSMEMBRANE PROTEIN"/>
    <property type="match status" value="1"/>
</dbReference>
<keyword evidence="2" id="KW-0812">Transmembrane</keyword>
<comment type="caution">
    <text evidence="4">The sequence shown here is derived from an EMBL/GenBank/DDBJ whole genome shotgun (WGS) entry which is preliminary data.</text>
</comment>
<keyword evidence="2" id="KW-1133">Transmembrane helix</keyword>
<proteinExistence type="predicted"/>
<dbReference type="EMBL" id="SIDB01000012">
    <property type="protein sequence ID" value="KAI3424883.1"/>
    <property type="molecule type" value="Genomic_DNA"/>
</dbReference>
<feature type="region of interest" description="Disordered" evidence="1">
    <location>
        <begin position="22"/>
        <end position="49"/>
    </location>
</feature>
<evidence type="ECO:0000256" key="2">
    <source>
        <dbReference type="SAM" id="Phobius"/>
    </source>
</evidence>
<dbReference type="AlphaFoldDB" id="A0A9D4YT28"/>
<reference evidence="4" key="1">
    <citation type="journal article" date="2019" name="Plant J.">
        <title>Chlorella vulgaris genome assembly and annotation reveals the molecular basis for metabolic acclimation to high light conditions.</title>
        <authorList>
            <person name="Cecchin M."/>
            <person name="Marcolungo L."/>
            <person name="Rossato M."/>
            <person name="Girolomoni L."/>
            <person name="Cosentino E."/>
            <person name="Cuine S."/>
            <person name="Li-Beisson Y."/>
            <person name="Delledonne M."/>
            <person name="Ballottari M."/>
        </authorList>
    </citation>
    <scope>NUCLEOTIDE SEQUENCE</scope>
    <source>
        <strain evidence="4">211/11P</strain>
    </source>
</reference>
<dbReference type="InterPro" id="IPR032710">
    <property type="entry name" value="NTF2-like_dom_sf"/>
</dbReference>
<protein>
    <recommendedName>
        <fullName evidence="3">SnoaL-like domain-containing protein</fullName>
    </recommendedName>
</protein>
<dbReference type="InterPro" id="IPR037401">
    <property type="entry name" value="SnoaL-like"/>
</dbReference>
<evidence type="ECO:0000259" key="3">
    <source>
        <dbReference type="Pfam" id="PF12680"/>
    </source>
</evidence>
<dbReference type="PANTHER" id="PTHR36367">
    <property type="entry name" value="TRANSMEMBRANE PROTEIN"/>
    <property type="match status" value="1"/>
</dbReference>
<evidence type="ECO:0000313" key="4">
    <source>
        <dbReference type="EMBL" id="KAI3424883.1"/>
    </source>
</evidence>
<name>A0A9D4YT28_CHLVU</name>
<keyword evidence="2" id="KW-0472">Membrane</keyword>
<dbReference type="Pfam" id="PF12680">
    <property type="entry name" value="SnoaL_2"/>
    <property type="match status" value="1"/>
</dbReference>
<sequence length="454" mass="50085">MYQSQRCLVPSRAPWLQPRYGRRVQRRSSPRAQQQERQLVQELGTTSTTAPRTAREAALAYYENYNNKKMETVLELIAEDCVYEDLIYQDPFVGREAIAAYFRKIGRLVPPDIKFCVEDITDGDPRRCGVRWHVEIADDRGEATEFPFSRGVSFYEVNEQGQIVFARDIVEPAIKPGASALSGIKLVAPLVRKLGPNANPAVLKTLPLASGAMWAFYAGYLAYVMLSTTAPGLPVWQTPPETLITVLHESANYFYINIFLATLGLNPVPSIAEHPVSEALFNFVNAWSLMLWPAMLADPLGHKVKNKLPIWVGTQFLTNVFFPIYLAQRLAPEAPGGAEQRAQQTAQPARLPSYAPAFGAVAGVVGVVSIGWALFARPEAGDVAARWDYFVTLLSTSRVDWAFGVDASLYAVWQAWLLGAAGAAPVYRFTPFFGLAAWLLGGPAGQDKAQGEQQ</sequence>
<evidence type="ECO:0000313" key="5">
    <source>
        <dbReference type="Proteomes" id="UP001055712"/>
    </source>
</evidence>
<reference evidence="4" key="2">
    <citation type="submission" date="2020-11" db="EMBL/GenBank/DDBJ databases">
        <authorList>
            <person name="Cecchin M."/>
            <person name="Marcolungo L."/>
            <person name="Rossato M."/>
            <person name="Girolomoni L."/>
            <person name="Cosentino E."/>
            <person name="Cuine S."/>
            <person name="Li-Beisson Y."/>
            <person name="Delledonne M."/>
            <person name="Ballottari M."/>
        </authorList>
    </citation>
    <scope>NUCLEOTIDE SEQUENCE</scope>
    <source>
        <strain evidence="4">211/11P</strain>
        <tissue evidence="4">Whole cell</tissue>
    </source>
</reference>
<dbReference type="SUPFAM" id="SSF54427">
    <property type="entry name" value="NTF2-like"/>
    <property type="match status" value="1"/>
</dbReference>
<accession>A0A9D4YT28</accession>
<feature type="domain" description="SnoaL-like" evidence="3">
    <location>
        <begin position="60"/>
        <end position="164"/>
    </location>
</feature>
<organism evidence="4 5">
    <name type="scientific">Chlorella vulgaris</name>
    <name type="common">Green alga</name>
    <dbReference type="NCBI Taxonomy" id="3077"/>
    <lineage>
        <taxon>Eukaryota</taxon>
        <taxon>Viridiplantae</taxon>
        <taxon>Chlorophyta</taxon>
        <taxon>core chlorophytes</taxon>
        <taxon>Trebouxiophyceae</taxon>
        <taxon>Chlorellales</taxon>
        <taxon>Chlorellaceae</taxon>
        <taxon>Chlorella clade</taxon>
        <taxon>Chlorella</taxon>
    </lineage>
</organism>
<feature type="transmembrane region" description="Helical" evidence="2">
    <location>
        <begin position="354"/>
        <end position="375"/>
    </location>
</feature>
<feature type="compositionally biased region" description="Polar residues" evidence="1">
    <location>
        <begin position="30"/>
        <end position="49"/>
    </location>
</feature>
<dbReference type="OrthoDB" id="201750at2759"/>
<keyword evidence="5" id="KW-1185">Reference proteome</keyword>
<dbReference type="Proteomes" id="UP001055712">
    <property type="component" value="Unassembled WGS sequence"/>
</dbReference>